<sequence>MLDHLKLFKLVVASALACGQVALTANLGTCFSGPSCSGNITGVAKGKAGPGAVTIFNFNCPTFQPLVGEPYAHKVQVCHKINGQECTDCTTVSVNGCYPVPASQQWVGICVGK</sequence>
<keyword evidence="3" id="KW-1185">Reference proteome</keyword>
<dbReference type="GeneID" id="37030241"/>
<proteinExistence type="predicted"/>
<keyword evidence="1" id="KW-0732">Signal</keyword>
<dbReference type="Proteomes" id="UP000245884">
    <property type="component" value="Unassembled WGS sequence"/>
</dbReference>
<feature type="chain" id="PRO_5016278097" evidence="1">
    <location>
        <begin position="25"/>
        <end position="113"/>
    </location>
</feature>
<dbReference type="EMBL" id="KZ819673">
    <property type="protein sequence ID" value="PWN26092.1"/>
    <property type="molecule type" value="Genomic_DNA"/>
</dbReference>
<organism evidence="2 3">
    <name type="scientific">Jaminaea rosea</name>
    <dbReference type="NCBI Taxonomy" id="1569628"/>
    <lineage>
        <taxon>Eukaryota</taxon>
        <taxon>Fungi</taxon>
        <taxon>Dikarya</taxon>
        <taxon>Basidiomycota</taxon>
        <taxon>Ustilaginomycotina</taxon>
        <taxon>Exobasidiomycetes</taxon>
        <taxon>Microstromatales</taxon>
        <taxon>Microstromatales incertae sedis</taxon>
        <taxon>Jaminaea</taxon>
    </lineage>
</organism>
<evidence type="ECO:0000256" key="1">
    <source>
        <dbReference type="SAM" id="SignalP"/>
    </source>
</evidence>
<evidence type="ECO:0000313" key="2">
    <source>
        <dbReference type="EMBL" id="PWN26092.1"/>
    </source>
</evidence>
<dbReference type="AlphaFoldDB" id="A0A316ULC4"/>
<dbReference type="RefSeq" id="XP_025360704.1">
    <property type="nucleotide sequence ID" value="XM_025508418.1"/>
</dbReference>
<evidence type="ECO:0000313" key="3">
    <source>
        <dbReference type="Proteomes" id="UP000245884"/>
    </source>
</evidence>
<accession>A0A316ULC4</accession>
<protein>
    <submittedName>
        <fullName evidence="2">Uncharacterized protein</fullName>
    </submittedName>
</protein>
<gene>
    <name evidence="2" type="ORF">BDZ90DRAFT_261861</name>
</gene>
<reference evidence="2 3" key="1">
    <citation type="journal article" date="2018" name="Mol. Biol. Evol.">
        <title>Broad Genomic Sampling Reveals a Smut Pathogenic Ancestry of the Fungal Clade Ustilaginomycotina.</title>
        <authorList>
            <person name="Kijpornyongpan T."/>
            <person name="Mondo S.J."/>
            <person name="Barry K."/>
            <person name="Sandor L."/>
            <person name="Lee J."/>
            <person name="Lipzen A."/>
            <person name="Pangilinan J."/>
            <person name="LaButti K."/>
            <person name="Hainaut M."/>
            <person name="Henrissat B."/>
            <person name="Grigoriev I.V."/>
            <person name="Spatafora J.W."/>
            <person name="Aime M.C."/>
        </authorList>
    </citation>
    <scope>NUCLEOTIDE SEQUENCE [LARGE SCALE GENOMIC DNA]</scope>
    <source>
        <strain evidence="2 3">MCA 5214</strain>
    </source>
</reference>
<name>A0A316ULC4_9BASI</name>
<feature type="signal peptide" evidence="1">
    <location>
        <begin position="1"/>
        <end position="24"/>
    </location>
</feature>